<feature type="region of interest" description="Disordered" evidence="6">
    <location>
        <begin position="941"/>
        <end position="971"/>
    </location>
</feature>
<dbReference type="GO" id="GO:0005737">
    <property type="term" value="C:cytoplasm"/>
    <property type="evidence" value="ECO:0007669"/>
    <property type="project" value="TreeGrafter"/>
</dbReference>
<evidence type="ECO:0000256" key="1">
    <source>
        <dbReference type="ARBA" id="ARBA00005234"/>
    </source>
</evidence>
<name>A0A4S4M2K2_9AGAM</name>
<dbReference type="GO" id="GO:0070139">
    <property type="term" value="F:SUMO-specific endopeptidase activity"/>
    <property type="evidence" value="ECO:0007669"/>
    <property type="project" value="TreeGrafter"/>
</dbReference>
<feature type="compositionally biased region" description="Acidic residues" evidence="6">
    <location>
        <begin position="1083"/>
        <end position="1094"/>
    </location>
</feature>
<evidence type="ECO:0000256" key="3">
    <source>
        <dbReference type="ARBA" id="ARBA00022670"/>
    </source>
</evidence>
<dbReference type="InterPro" id="IPR051947">
    <property type="entry name" value="Sentrin-specific_protease"/>
</dbReference>
<feature type="compositionally biased region" description="Polar residues" evidence="6">
    <location>
        <begin position="111"/>
        <end position="133"/>
    </location>
</feature>
<dbReference type="Pfam" id="PF02902">
    <property type="entry name" value="Peptidase_C48"/>
    <property type="match status" value="1"/>
</dbReference>
<evidence type="ECO:0000313" key="9">
    <source>
        <dbReference type="Proteomes" id="UP000310158"/>
    </source>
</evidence>
<dbReference type="PANTHER" id="PTHR46896:SF3">
    <property type="entry name" value="FI06413P-RELATED"/>
    <property type="match status" value="1"/>
</dbReference>
<feature type="compositionally biased region" description="Basic and acidic residues" evidence="6">
    <location>
        <begin position="1055"/>
        <end position="1073"/>
    </location>
</feature>
<keyword evidence="3" id="KW-0645">Protease</keyword>
<dbReference type="GO" id="GO:0016926">
    <property type="term" value="P:protein desumoylation"/>
    <property type="evidence" value="ECO:0007669"/>
    <property type="project" value="TreeGrafter"/>
</dbReference>
<accession>A0A4S4M2K2</accession>
<evidence type="ECO:0000256" key="5">
    <source>
        <dbReference type="ARBA" id="ARBA00022801"/>
    </source>
</evidence>
<feature type="compositionally biased region" description="Basic and acidic residues" evidence="6">
    <location>
        <begin position="208"/>
        <end position="217"/>
    </location>
</feature>
<comment type="caution">
    <text evidence="8">The sequence shown here is derived from an EMBL/GenBank/DDBJ whole genome shotgun (WGS) entry which is preliminary data.</text>
</comment>
<gene>
    <name evidence="8" type="ORF">EW146_g2015</name>
</gene>
<feature type="compositionally biased region" description="Polar residues" evidence="6">
    <location>
        <begin position="142"/>
        <end position="152"/>
    </location>
</feature>
<keyword evidence="4" id="KW-0833">Ubl conjugation pathway</keyword>
<reference evidence="8 9" key="1">
    <citation type="submission" date="2019-02" db="EMBL/GenBank/DDBJ databases">
        <title>Genome sequencing of the rare red list fungi Bondarzewia mesenterica.</title>
        <authorList>
            <person name="Buettner E."/>
            <person name="Kellner H."/>
        </authorList>
    </citation>
    <scope>NUCLEOTIDE SEQUENCE [LARGE SCALE GENOMIC DNA]</scope>
    <source>
        <strain evidence="8 9">DSM 108281</strain>
    </source>
</reference>
<feature type="compositionally biased region" description="Basic and acidic residues" evidence="6">
    <location>
        <begin position="229"/>
        <end position="244"/>
    </location>
</feature>
<feature type="region of interest" description="Disordered" evidence="6">
    <location>
        <begin position="1055"/>
        <end position="1116"/>
    </location>
</feature>
<feature type="region of interest" description="Disordered" evidence="6">
    <location>
        <begin position="1"/>
        <end position="263"/>
    </location>
</feature>
<feature type="compositionally biased region" description="Polar residues" evidence="6">
    <location>
        <begin position="742"/>
        <end position="752"/>
    </location>
</feature>
<sequence>MNLESKERRQINTIHGLAPPHNLRDASATSSNLSPWRREPIPINTLSSQTARRQQQQRYRVHASEPVTNPWSRNRTGSNLHQRSGNPTSKMTVAQSYHETHPGHKRRRVSLPSQDSVTLPRSKYFSNPTSSNHTLEEGKGKMSTSVRTSGAASPTHRKATSAHSPHYIEISDNEDQGVVMSRERKASTPDPIDYLEPSLAPQPGPSNSHDHPFDQPARKSATKSQSRKVCGDGDSTKRLRDGMARGKKRGPSSIEEDDPIESFDDQRTFVRAQKEVPRFNSPTFVNVRGKISLFEAKANPVPPSTVPSIDLVARQKQQRPSIKNGMKGKGAGGPLFFQRIPEADRIATAPSHFIDSRSGPSRVHSIPLQDWSIGLCCSSIGEQVYKEPCLLVWDETTNDVRVQGPASDAEPLLQFSLQTGAVASLQTTLPKLLSHLNLSSQPNILSQLLIQIKPSKTLQISGTLSDALTVGSSQANGLLTLWFKPSDPRWNKEVFLSFTNRLQFLTEESSFLIPPAPKSVWEKVERDARSRPLPRARREEVSALGSSPNSVVETSDTHSHPPPKGETALGPRRSTRLSGLEDKVDKPAPPLPDADEVILVYPFSGPGAVNITNADLARLKPDEFLNDTLIEFGLKLWLNELRDEQPELADQFYIFSSFFYKKLSTKRPEDGFQSVRKWTSKVDLFQKKYLIVPINEHLHWYLAIICNPEYVLQPQPPQAIRKSARISGTAPGVASHAMIPETTASGASSSPITVMDLPPGDAQPLRPRSQSRETSIVPESIVEDSDRGDHGEEQDVEDMITRLPESACTSDEREHLQAAAIAPTLDPTVSRTSDSPTVSNTDIEQLDVSMSELSHNDSELGLLMYPPSSSKGEHLGHTPMDEELNVSTFAENLPTQDDLREGRQPADAGYRSTSAVPASRFYGTSAKAMGKRKATMHSGLLPGQAVEDGEDGGVDEAVGRGSGSGQKGEEHSEAVIYTFDSLLSKHRQATNRLSQYLRMEAADKKGIDRAATTELEGRVARTNNRRLTYQYWDKASAAGFRAELEVRIRSLSDEWKRERAKREENAAADDDKTTTATSTREDSDSDIMEVDVPEAAEVRASPKKGGRRRNRANRLR</sequence>
<dbReference type="PANTHER" id="PTHR46896">
    <property type="entry name" value="SENTRIN-SPECIFIC PROTEASE"/>
    <property type="match status" value="1"/>
</dbReference>
<dbReference type="Proteomes" id="UP000310158">
    <property type="component" value="Unassembled WGS sequence"/>
</dbReference>
<evidence type="ECO:0000256" key="4">
    <source>
        <dbReference type="ARBA" id="ARBA00022786"/>
    </source>
</evidence>
<feature type="compositionally biased region" description="Acidic residues" evidence="6">
    <location>
        <begin position="254"/>
        <end position="263"/>
    </location>
</feature>
<evidence type="ECO:0000256" key="2">
    <source>
        <dbReference type="ARBA" id="ARBA00022553"/>
    </source>
</evidence>
<feature type="compositionally biased region" description="Basic and acidic residues" evidence="6">
    <location>
        <begin position="523"/>
        <end position="541"/>
    </location>
</feature>
<feature type="compositionally biased region" description="Basic residues" evidence="6">
    <location>
        <begin position="1101"/>
        <end position="1116"/>
    </location>
</feature>
<dbReference type="InterPro" id="IPR038765">
    <property type="entry name" value="Papain-like_cys_pep_sf"/>
</dbReference>
<dbReference type="GO" id="GO:0006508">
    <property type="term" value="P:proteolysis"/>
    <property type="evidence" value="ECO:0007669"/>
    <property type="project" value="UniProtKB-KW"/>
</dbReference>
<protein>
    <recommendedName>
        <fullName evidence="7">Ubiquitin-like protease family profile domain-containing protein</fullName>
    </recommendedName>
</protein>
<evidence type="ECO:0000313" key="8">
    <source>
        <dbReference type="EMBL" id="THH19095.1"/>
    </source>
</evidence>
<comment type="similarity">
    <text evidence="1">Belongs to the peptidase C48 family.</text>
</comment>
<feature type="region of interest" description="Disordered" evidence="6">
    <location>
        <begin position="732"/>
        <end position="792"/>
    </location>
</feature>
<keyword evidence="9" id="KW-1185">Reference proteome</keyword>
<keyword evidence="2" id="KW-0597">Phosphoprotein</keyword>
<dbReference type="GO" id="GO:0005634">
    <property type="term" value="C:nucleus"/>
    <property type="evidence" value="ECO:0007669"/>
    <property type="project" value="TreeGrafter"/>
</dbReference>
<feature type="region of interest" description="Disordered" evidence="6">
    <location>
        <begin position="523"/>
        <end position="590"/>
    </location>
</feature>
<dbReference type="PROSITE" id="PS50600">
    <property type="entry name" value="ULP_PROTEASE"/>
    <property type="match status" value="1"/>
</dbReference>
<evidence type="ECO:0000256" key="6">
    <source>
        <dbReference type="SAM" id="MobiDB-lite"/>
    </source>
</evidence>
<dbReference type="AlphaFoldDB" id="A0A4S4M2K2"/>
<feature type="domain" description="Ubiquitin-like protease family profile" evidence="7">
    <location>
        <begin position="609"/>
        <end position="1116"/>
    </location>
</feature>
<keyword evidence="5" id="KW-0378">Hydrolase</keyword>
<dbReference type="SUPFAM" id="SSF54001">
    <property type="entry name" value="Cysteine proteinases"/>
    <property type="match status" value="1"/>
</dbReference>
<dbReference type="InterPro" id="IPR003653">
    <property type="entry name" value="Peptidase_C48_C"/>
</dbReference>
<organism evidence="8 9">
    <name type="scientific">Bondarzewia mesenterica</name>
    <dbReference type="NCBI Taxonomy" id="1095465"/>
    <lineage>
        <taxon>Eukaryota</taxon>
        <taxon>Fungi</taxon>
        <taxon>Dikarya</taxon>
        <taxon>Basidiomycota</taxon>
        <taxon>Agaricomycotina</taxon>
        <taxon>Agaricomycetes</taxon>
        <taxon>Russulales</taxon>
        <taxon>Bondarzewiaceae</taxon>
        <taxon>Bondarzewia</taxon>
    </lineage>
</organism>
<feature type="compositionally biased region" description="Polar residues" evidence="6">
    <location>
        <begin position="544"/>
        <end position="554"/>
    </location>
</feature>
<dbReference type="Gene3D" id="3.40.395.10">
    <property type="entry name" value="Adenoviral Proteinase, Chain A"/>
    <property type="match status" value="1"/>
</dbReference>
<feature type="compositionally biased region" description="Basic and acidic residues" evidence="6">
    <location>
        <begin position="1"/>
        <end position="10"/>
    </location>
</feature>
<evidence type="ECO:0000259" key="7">
    <source>
        <dbReference type="PROSITE" id="PS50600"/>
    </source>
</evidence>
<proteinExistence type="inferred from homology"/>
<dbReference type="OrthoDB" id="442460at2759"/>
<feature type="compositionally biased region" description="Polar residues" evidence="6">
    <location>
        <begin position="66"/>
        <end position="97"/>
    </location>
</feature>
<dbReference type="EMBL" id="SGPL01000055">
    <property type="protein sequence ID" value="THH19095.1"/>
    <property type="molecule type" value="Genomic_DNA"/>
</dbReference>